<accession>A0A8X6N6P3</accession>
<dbReference type="Proteomes" id="UP000887013">
    <property type="component" value="Unassembled WGS sequence"/>
</dbReference>
<gene>
    <name evidence="1" type="ORF">NPIL_447712</name>
</gene>
<comment type="caution">
    <text evidence="1">The sequence shown here is derived from an EMBL/GenBank/DDBJ whole genome shotgun (WGS) entry which is preliminary data.</text>
</comment>
<dbReference type="EMBL" id="BMAW01054545">
    <property type="protein sequence ID" value="GFS96869.1"/>
    <property type="molecule type" value="Genomic_DNA"/>
</dbReference>
<reference evidence="1" key="1">
    <citation type="submission" date="2020-08" db="EMBL/GenBank/DDBJ databases">
        <title>Multicomponent nature underlies the extraordinary mechanical properties of spider dragline silk.</title>
        <authorList>
            <person name="Kono N."/>
            <person name="Nakamura H."/>
            <person name="Mori M."/>
            <person name="Yoshida Y."/>
            <person name="Ohtoshi R."/>
            <person name="Malay A.D."/>
            <person name="Moran D.A.P."/>
            <person name="Tomita M."/>
            <person name="Numata K."/>
            <person name="Arakawa K."/>
        </authorList>
    </citation>
    <scope>NUCLEOTIDE SEQUENCE</scope>
</reference>
<evidence type="ECO:0000313" key="2">
    <source>
        <dbReference type="Proteomes" id="UP000887013"/>
    </source>
</evidence>
<organism evidence="1 2">
    <name type="scientific">Nephila pilipes</name>
    <name type="common">Giant wood spider</name>
    <name type="synonym">Nephila maculata</name>
    <dbReference type="NCBI Taxonomy" id="299642"/>
    <lineage>
        <taxon>Eukaryota</taxon>
        <taxon>Metazoa</taxon>
        <taxon>Ecdysozoa</taxon>
        <taxon>Arthropoda</taxon>
        <taxon>Chelicerata</taxon>
        <taxon>Arachnida</taxon>
        <taxon>Araneae</taxon>
        <taxon>Araneomorphae</taxon>
        <taxon>Entelegynae</taxon>
        <taxon>Araneoidea</taxon>
        <taxon>Nephilidae</taxon>
        <taxon>Nephila</taxon>
    </lineage>
</organism>
<name>A0A8X6N6P3_NEPPI</name>
<protein>
    <submittedName>
        <fullName evidence="1">Uncharacterized protein</fullName>
    </submittedName>
</protein>
<proteinExistence type="predicted"/>
<sequence length="154" mass="17661">MSKDQKSWINPCGFENDMTDNCTQDKSSLDGIDRELEISLNKMKSLRESVKKAYPTVDWESLESLKYSFLELPEFNKIVGKGIYLQKPKQLLLLFPLSQKKLPQPISLRGPNNLDMEKESLMPMYPMLQRTLINEVPPQMILDLGGELASILLQ</sequence>
<evidence type="ECO:0000313" key="1">
    <source>
        <dbReference type="EMBL" id="GFS96869.1"/>
    </source>
</evidence>
<keyword evidence="2" id="KW-1185">Reference proteome</keyword>
<dbReference type="AlphaFoldDB" id="A0A8X6N6P3"/>